<keyword evidence="11" id="KW-1185">Reference proteome</keyword>
<dbReference type="EMBL" id="CYKH01002253">
    <property type="protein sequence ID" value="CUM57953.1"/>
    <property type="molecule type" value="Genomic_DNA"/>
</dbReference>
<dbReference type="Pfam" id="PF00005">
    <property type="entry name" value="ABC_tran"/>
    <property type="match status" value="1"/>
</dbReference>
<dbReference type="AlphaFoldDB" id="A0A0S4KRK8"/>
<dbReference type="SUPFAM" id="SSF52540">
    <property type="entry name" value="P-loop containing nucleoside triphosphate hydrolases"/>
    <property type="match status" value="1"/>
</dbReference>
<name>A0A0S4KRK8_BODSA</name>
<proteinExistence type="predicted"/>
<keyword evidence="3" id="KW-0812">Transmembrane</keyword>
<dbReference type="InterPro" id="IPR026082">
    <property type="entry name" value="ABCA"/>
</dbReference>
<keyword evidence="2" id="KW-0813">Transport</keyword>
<dbReference type="InterPro" id="IPR027417">
    <property type="entry name" value="P-loop_NTPase"/>
</dbReference>
<evidence type="ECO:0000256" key="4">
    <source>
        <dbReference type="ARBA" id="ARBA00022737"/>
    </source>
</evidence>
<dbReference type="PROSITE" id="PS50893">
    <property type="entry name" value="ABC_TRANSPORTER_2"/>
    <property type="match status" value="1"/>
</dbReference>
<sequence>MEEGQISVLLGHNGAGKSTIMNMLTGMLAADAGDCYIYGHSIRNELRAVRQEIGYCPQHNVLWPELTCEEHLNFFASIKGLDGEARDTAITTMLRAVDLEEKRHYRSSALSGGQKRKLCVAMAFVGGCRLVFLDEPTAGMDVGARRHTWELLQKMSSDHTILLTTHFMDEADLLGHKIAIMSNGSLQCQGSSLFLKSRLGVGYTLVLSVQPNVNPHSLAQGIQNFVPQAELMSAGTGEICFRVPTASLSVLPPLLAELESNGPLWGVNNFTLRKSS</sequence>
<dbReference type="InterPro" id="IPR003439">
    <property type="entry name" value="ABC_transporter-like_ATP-bd"/>
</dbReference>
<dbReference type="VEuPathDB" id="TriTrypDB:BSAL_48850"/>
<keyword evidence="7" id="KW-1133">Transmembrane helix</keyword>
<evidence type="ECO:0000313" key="11">
    <source>
        <dbReference type="Proteomes" id="UP000051952"/>
    </source>
</evidence>
<keyword evidence="4" id="KW-0677">Repeat</keyword>
<dbReference type="PROSITE" id="PS00211">
    <property type="entry name" value="ABC_TRANSPORTER_1"/>
    <property type="match status" value="1"/>
</dbReference>
<evidence type="ECO:0000259" key="9">
    <source>
        <dbReference type="PROSITE" id="PS50893"/>
    </source>
</evidence>
<evidence type="ECO:0000256" key="7">
    <source>
        <dbReference type="ARBA" id="ARBA00022989"/>
    </source>
</evidence>
<dbReference type="GO" id="GO:0005524">
    <property type="term" value="F:ATP binding"/>
    <property type="evidence" value="ECO:0007669"/>
    <property type="project" value="UniProtKB-KW"/>
</dbReference>
<evidence type="ECO:0000256" key="5">
    <source>
        <dbReference type="ARBA" id="ARBA00022741"/>
    </source>
</evidence>
<dbReference type="GO" id="GO:0016887">
    <property type="term" value="F:ATP hydrolysis activity"/>
    <property type="evidence" value="ECO:0007669"/>
    <property type="project" value="InterPro"/>
</dbReference>
<dbReference type="GO" id="GO:0005319">
    <property type="term" value="F:lipid transporter activity"/>
    <property type="evidence" value="ECO:0007669"/>
    <property type="project" value="TreeGrafter"/>
</dbReference>
<dbReference type="GO" id="GO:0016020">
    <property type="term" value="C:membrane"/>
    <property type="evidence" value="ECO:0007669"/>
    <property type="project" value="UniProtKB-SubCell"/>
</dbReference>
<comment type="subcellular location">
    <subcellularLocation>
        <location evidence="1">Membrane</location>
        <topology evidence="1">Multi-pass membrane protein</topology>
    </subcellularLocation>
</comment>
<evidence type="ECO:0000313" key="10">
    <source>
        <dbReference type="EMBL" id="CUM57953.1"/>
    </source>
</evidence>
<organism evidence="10 11">
    <name type="scientific">Bodo saltans</name>
    <name type="common">Flagellated protozoan</name>
    <dbReference type="NCBI Taxonomy" id="75058"/>
    <lineage>
        <taxon>Eukaryota</taxon>
        <taxon>Discoba</taxon>
        <taxon>Euglenozoa</taxon>
        <taxon>Kinetoplastea</taxon>
        <taxon>Metakinetoplastina</taxon>
        <taxon>Eubodonida</taxon>
        <taxon>Bodonidae</taxon>
        <taxon>Bodo</taxon>
    </lineage>
</organism>
<accession>A0A0S4KRK8</accession>
<dbReference type="Proteomes" id="UP000051952">
    <property type="component" value="Unassembled WGS sequence"/>
</dbReference>
<evidence type="ECO:0000256" key="3">
    <source>
        <dbReference type="ARBA" id="ARBA00022692"/>
    </source>
</evidence>
<keyword evidence="6" id="KW-0067">ATP-binding</keyword>
<protein>
    <submittedName>
        <fullName evidence="10">ABC transporter, putative</fullName>
    </submittedName>
</protein>
<reference evidence="11" key="1">
    <citation type="submission" date="2015-09" db="EMBL/GenBank/DDBJ databases">
        <authorList>
            <consortium name="Pathogen Informatics"/>
        </authorList>
    </citation>
    <scope>NUCLEOTIDE SEQUENCE [LARGE SCALE GENOMIC DNA]</scope>
    <source>
        <strain evidence="11">Lake Konstanz</strain>
    </source>
</reference>
<dbReference type="InterPro" id="IPR003593">
    <property type="entry name" value="AAA+_ATPase"/>
</dbReference>
<gene>
    <name evidence="10" type="ORF">BSAL_48850</name>
</gene>
<dbReference type="CDD" id="cd03263">
    <property type="entry name" value="ABC_subfamily_A"/>
    <property type="match status" value="1"/>
</dbReference>
<evidence type="ECO:0000256" key="2">
    <source>
        <dbReference type="ARBA" id="ARBA00022448"/>
    </source>
</evidence>
<evidence type="ECO:0000256" key="6">
    <source>
        <dbReference type="ARBA" id="ARBA00022840"/>
    </source>
</evidence>
<dbReference type="GO" id="GO:0140359">
    <property type="term" value="F:ABC-type transporter activity"/>
    <property type="evidence" value="ECO:0007669"/>
    <property type="project" value="InterPro"/>
</dbReference>
<dbReference type="PANTHER" id="PTHR19229">
    <property type="entry name" value="ATP-BINDING CASSETTE TRANSPORTER SUBFAMILY A ABCA"/>
    <property type="match status" value="1"/>
</dbReference>
<keyword evidence="8" id="KW-0472">Membrane</keyword>
<keyword evidence="5" id="KW-0547">Nucleotide-binding</keyword>
<dbReference type="SMART" id="SM00382">
    <property type="entry name" value="AAA"/>
    <property type="match status" value="1"/>
</dbReference>
<dbReference type="FunFam" id="3.40.50.300:FF:000298">
    <property type="entry name" value="ATP-binding cassette sub-family A member 12"/>
    <property type="match status" value="1"/>
</dbReference>
<dbReference type="OrthoDB" id="6512918at2759"/>
<evidence type="ECO:0000256" key="1">
    <source>
        <dbReference type="ARBA" id="ARBA00004141"/>
    </source>
</evidence>
<feature type="domain" description="ABC transporter" evidence="9">
    <location>
        <begin position="1"/>
        <end position="208"/>
    </location>
</feature>
<dbReference type="InterPro" id="IPR017871">
    <property type="entry name" value="ABC_transporter-like_CS"/>
</dbReference>
<evidence type="ECO:0000256" key="8">
    <source>
        <dbReference type="ARBA" id="ARBA00023136"/>
    </source>
</evidence>
<dbReference type="Gene3D" id="3.40.50.300">
    <property type="entry name" value="P-loop containing nucleotide triphosphate hydrolases"/>
    <property type="match status" value="1"/>
</dbReference>
<dbReference type="OMA" id="CGRIAML"/>